<keyword evidence="2" id="KW-1185">Reference proteome</keyword>
<accession>A0A428NZN9</accession>
<dbReference type="Proteomes" id="UP000288168">
    <property type="component" value="Unassembled WGS sequence"/>
</dbReference>
<organism evidence="1 2">
    <name type="scientific">Fusarium duplospermum</name>
    <dbReference type="NCBI Taxonomy" id="1325734"/>
    <lineage>
        <taxon>Eukaryota</taxon>
        <taxon>Fungi</taxon>
        <taxon>Dikarya</taxon>
        <taxon>Ascomycota</taxon>
        <taxon>Pezizomycotina</taxon>
        <taxon>Sordariomycetes</taxon>
        <taxon>Hypocreomycetidae</taxon>
        <taxon>Hypocreales</taxon>
        <taxon>Nectriaceae</taxon>
        <taxon>Fusarium</taxon>
        <taxon>Fusarium solani species complex</taxon>
    </lineage>
</organism>
<evidence type="ECO:0000313" key="1">
    <source>
        <dbReference type="EMBL" id="RSL46181.1"/>
    </source>
</evidence>
<evidence type="ECO:0008006" key="3">
    <source>
        <dbReference type="Google" id="ProtNLM"/>
    </source>
</evidence>
<proteinExistence type="predicted"/>
<protein>
    <recommendedName>
        <fullName evidence="3">Clr5 domain-containing protein</fullName>
    </recommendedName>
</protein>
<sequence length="96" mass="11258">MHCKPWFQYEFPVGTNIDRPSAYKYQFRKWGIKKSTSSAVKAQAVKVQLKRKRDASTSDLIIVEGGREKSLDKKKLKRYLQDDLRHRREPDLSSGM</sequence>
<dbReference type="OrthoDB" id="539213at2759"/>
<dbReference type="AlphaFoldDB" id="A0A428NZN9"/>
<comment type="caution">
    <text evidence="1">The sequence shown here is derived from an EMBL/GenBank/DDBJ whole genome shotgun (WGS) entry which is preliminary data.</text>
</comment>
<reference evidence="1 2" key="1">
    <citation type="submission" date="2017-06" db="EMBL/GenBank/DDBJ databases">
        <title>Comparative genomic analysis of Ambrosia Fusariam Clade fungi.</title>
        <authorList>
            <person name="Stajich J.E."/>
            <person name="Carrillo J."/>
            <person name="Kijimoto T."/>
            <person name="Eskalen A."/>
            <person name="O'Donnell K."/>
            <person name="Kasson M."/>
        </authorList>
    </citation>
    <scope>NUCLEOTIDE SEQUENCE [LARGE SCALE GENOMIC DNA]</scope>
    <source>
        <strain evidence="1 2">NRRL62584</strain>
    </source>
</reference>
<dbReference type="STRING" id="1325734.A0A428NZN9"/>
<dbReference type="EMBL" id="NKCI01000244">
    <property type="protein sequence ID" value="RSL46181.1"/>
    <property type="molecule type" value="Genomic_DNA"/>
</dbReference>
<evidence type="ECO:0000313" key="2">
    <source>
        <dbReference type="Proteomes" id="UP000288168"/>
    </source>
</evidence>
<name>A0A428NZN9_9HYPO</name>
<gene>
    <name evidence="1" type="ORF">CEP54_013976</name>
</gene>